<dbReference type="Gene3D" id="3.40.190.10">
    <property type="entry name" value="Periplasmic binding protein-like II"/>
    <property type="match status" value="2"/>
</dbReference>
<protein>
    <submittedName>
        <fullName evidence="7">Amino acid ABC transporter substrate-binding protein</fullName>
    </submittedName>
</protein>
<evidence type="ECO:0000256" key="4">
    <source>
        <dbReference type="RuleBase" id="RU003744"/>
    </source>
</evidence>
<dbReference type="Proteomes" id="UP001144323">
    <property type="component" value="Unassembled WGS sequence"/>
</dbReference>
<dbReference type="PROSITE" id="PS01039">
    <property type="entry name" value="SBP_BACTERIAL_3"/>
    <property type="match status" value="1"/>
</dbReference>
<evidence type="ECO:0000256" key="5">
    <source>
        <dbReference type="SAM" id="SignalP"/>
    </source>
</evidence>
<dbReference type="RefSeq" id="WP_281804943.1">
    <property type="nucleotide sequence ID" value="NZ_BSEC01000001.1"/>
</dbReference>
<reference evidence="7" key="1">
    <citation type="journal article" date="2023" name="Int. J. Syst. Evol. Microbiol.">
        <title>Methylocystis iwaonis sp. nov., a type II methane-oxidizing bacterium from surface soil of a rice paddy field in Japan, and emended description of the genus Methylocystis (ex Whittenbury et al. 1970) Bowman et al. 1993.</title>
        <authorList>
            <person name="Kaise H."/>
            <person name="Sawadogo J.B."/>
            <person name="Alam M.S."/>
            <person name="Ueno C."/>
            <person name="Dianou D."/>
            <person name="Shinjo R."/>
            <person name="Asakawa S."/>
        </authorList>
    </citation>
    <scope>NUCLEOTIDE SEQUENCE</scope>
    <source>
        <strain evidence="7">LMG27198</strain>
    </source>
</reference>
<evidence type="ECO:0000313" key="7">
    <source>
        <dbReference type="EMBL" id="GLI94763.1"/>
    </source>
</evidence>
<keyword evidence="8" id="KW-1185">Reference proteome</keyword>
<dbReference type="AlphaFoldDB" id="A0A9W6LTL5"/>
<sequence>MRLFQKRVRALLLVLTASFCLPAVAASASTLDTVKQRGKLVCGVSTGILGFSISDDKGKWSGFDVDFCRAVASAIFGDPEKVDYVPLAADQRFDALKSGKVDLLSRNSTWAFSNEVEQGLNFAGVTYYDGQGLLVPKSRKATSGLELDGSKVCVKAGTTTEANVTDYFKQNHMKFEAVRFEQLPDILKAYEAGDCNVISSDVSQLHANRLELKKPNDHVILADVISKEPLGPVVRQGDDQWLNLVKWVNFAMLNAEELGITKGNVEEAKKSQKPSVRRFVGSEGDLGKHLGLSPDWAVVIIKNVGNYGESLERNVGKKSKLNIARGLNQLWTMGGIQYAPPLR</sequence>
<dbReference type="PANTHER" id="PTHR30085">
    <property type="entry name" value="AMINO ACID ABC TRANSPORTER PERMEASE"/>
    <property type="match status" value="1"/>
</dbReference>
<dbReference type="Pfam" id="PF00497">
    <property type="entry name" value="SBP_bac_3"/>
    <property type="match status" value="1"/>
</dbReference>
<feature type="chain" id="PRO_5040786139" evidence="5">
    <location>
        <begin position="26"/>
        <end position="343"/>
    </location>
</feature>
<dbReference type="SMART" id="SM00062">
    <property type="entry name" value="PBPb"/>
    <property type="match status" value="1"/>
</dbReference>
<name>A0A9W6LTL5_9HYPH</name>
<dbReference type="InterPro" id="IPR018313">
    <property type="entry name" value="SBP_3_CS"/>
</dbReference>
<gene>
    <name evidence="7" type="ORF">LMG27198_37550</name>
</gene>
<feature type="domain" description="Solute-binding protein family 3/N-terminal" evidence="6">
    <location>
        <begin position="39"/>
        <end position="268"/>
    </location>
</feature>
<comment type="caution">
    <text evidence="7">The sequence shown here is derived from an EMBL/GenBank/DDBJ whole genome shotgun (WGS) entry which is preliminary data.</text>
</comment>
<evidence type="ECO:0000259" key="6">
    <source>
        <dbReference type="SMART" id="SM00062"/>
    </source>
</evidence>
<dbReference type="PANTHER" id="PTHR30085:SF7">
    <property type="entry name" value="AMINO-ACID ABC TRANSPORTER-BINDING PROTEIN YHDW-RELATED"/>
    <property type="match status" value="1"/>
</dbReference>
<dbReference type="InterPro" id="IPR051455">
    <property type="entry name" value="Bact_solute-bind_prot3"/>
</dbReference>
<evidence type="ECO:0000313" key="8">
    <source>
        <dbReference type="Proteomes" id="UP001144323"/>
    </source>
</evidence>
<dbReference type="SUPFAM" id="SSF53850">
    <property type="entry name" value="Periplasmic binding protein-like II"/>
    <property type="match status" value="1"/>
</dbReference>
<dbReference type="EMBL" id="BSEC01000001">
    <property type="protein sequence ID" value="GLI94763.1"/>
    <property type="molecule type" value="Genomic_DNA"/>
</dbReference>
<feature type="signal peptide" evidence="5">
    <location>
        <begin position="1"/>
        <end position="25"/>
    </location>
</feature>
<evidence type="ECO:0000256" key="1">
    <source>
        <dbReference type="ARBA" id="ARBA00010333"/>
    </source>
</evidence>
<keyword evidence="2" id="KW-0813">Transport</keyword>
<accession>A0A9W6LTL5</accession>
<comment type="similarity">
    <text evidence="1 4">Belongs to the bacterial solute-binding protein 3 family.</text>
</comment>
<organism evidence="7 8">
    <name type="scientific">Methylocystis echinoides</name>
    <dbReference type="NCBI Taxonomy" id="29468"/>
    <lineage>
        <taxon>Bacteria</taxon>
        <taxon>Pseudomonadati</taxon>
        <taxon>Pseudomonadota</taxon>
        <taxon>Alphaproteobacteria</taxon>
        <taxon>Hyphomicrobiales</taxon>
        <taxon>Methylocystaceae</taxon>
        <taxon>Methylocystis</taxon>
    </lineage>
</organism>
<evidence type="ECO:0000256" key="2">
    <source>
        <dbReference type="ARBA" id="ARBA00022448"/>
    </source>
</evidence>
<evidence type="ECO:0000256" key="3">
    <source>
        <dbReference type="ARBA" id="ARBA00022729"/>
    </source>
</evidence>
<dbReference type="InterPro" id="IPR001638">
    <property type="entry name" value="Solute-binding_3/MltF_N"/>
</dbReference>
<keyword evidence="3 5" id="KW-0732">Signal</keyword>
<dbReference type="GO" id="GO:0006865">
    <property type="term" value="P:amino acid transport"/>
    <property type="evidence" value="ECO:0007669"/>
    <property type="project" value="TreeGrafter"/>
</dbReference>
<dbReference type="CDD" id="cd13692">
    <property type="entry name" value="PBP2_BztA"/>
    <property type="match status" value="1"/>
</dbReference>
<proteinExistence type="inferred from homology"/>